<keyword evidence="1" id="KW-0472">Membrane</keyword>
<protein>
    <recommendedName>
        <fullName evidence="2">CdaR GGDEF-like domain-containing protein</fullName>
    </recommendedName>
</protein>
<evidence type="ECO:0000313" key="3">
    <source>
        <dbReference type="EMBL" id="GIQ63289.1"/>
    </source>
</evidence>
<evidence type="ECO:0000256" key="1">
    <source>
        <dbReference type="SAM" id="Phobius"/>
    </source>
</evidence>
<feature type="domain" description="CdaR GGDEF-like" evidence="2">
    <location>
        <begin position="440"/>
        <end position="495"/>
    </location>
</feature>
<dbReference type="RefSeq" id="WP_213528517.1">
    <property type="nucleotide sequence ID" value="NZ_BOVJ01000059.1"/>
</dbReference>
<dbReference type="Proteomes" id="UP000680304">
    <property type="component" value="Unassembled WGS sequence"/>
</dbReference>
<reference evidence="3 4" key="1">
    <citation type="submission" date="2021-04" db="EMBL/GenBank/DDBJ databases">
        <title>Draft genome sequence of Paenibacillus cisolokensis, LC2-13A.</title>
        <authorList>
            <person name="Uke A."/>
            <person name="Chhe C."/>
            <person name="Baramee S."/>
            <person name="Kosugi A."/>
        </authorList>
    </citation>
    <scope>NUCLEOTIDE SEQUENCE [LARGE SCALE GENOMIC DNA]</scope>
    <source>
        <strain evidence="3 4">LC2-13A</strain>
    </source>
</reference>
<feature type="transmembrane region" description="Helical" evidence="1">
    <location>
        <begin position="265"/>
        <end position="285"/>
    </location>
</feature>
<gene>
    <name evidence="3" type="ORF">PACILC2_18570</name>
</gene>
<accession>A0ABQ4N578</accession>
<proteinExistence type="predicted"/>
<evidence type="ECO:0000313" key="4">
    <source>
        <dbReference type="Proteomes" id="UP000680304"/>
    </source>
</evidence>
<organism evidence="3 4">
    <name type="scientific">Paenibacillus cisolokensis</name>
    <dbReference type="NCBI Taxonomy" id="1658519"/>
    <lineage>
        <taxon>Bacteria</taxon>
        <taxon>Bacillati</taxon>
        <taxon>Bacillota</taxon>
        <taxon>Bacilli</taxon>
        <taxon>Bacillales</taxon>
        <taxon>Paenibacillaceae</taxon>
        <taxon>Paenibacillus</taxon>
    </lineage>
</organism>
<name>A0ABQ4N578_9BACL</name>
<dbReference type="EMBL" id="BOVJ01000059">
    <property type="protein sequence ID" value="GIQ63289.1"/>
    <property type="molecule type" value="Genomic_DNA"/>
</dbReference>
<comment type="caution">
    <text evidence="3">The sequence shown here is derived from an EMBL/GenBank/DDBJ whole genome shotgun (WGS) entry which is preliminary data.</text>
</comment>
<keyword evidence="1" id="KW-0812">Transmembrane</keyword>
<dbReference type="Pfam" id="PF17853">
    <property type="entry name" value="GGDEF_2"/>
    <property type="match status" value="1"/>
</dbReference>
<sequence>MNRLWLHRMIWSYVPLYFIFFTFLFIVFVHTMEEQLRLSAKDSSAVFARQMLQSVDVTLKSVEYRIIRELLHNNRLADFMLEKGPADVYARYEIAMQLRELKKELAVIDSFYLLRFSDGLAFNGNVLARSSGETMAVGFAAATASGAEGSRWTDVRPFREYPFQQERMVTSLVYPVPDSRQPKGLLIVNVSAAALREQASGLFDGKGTFVRLYDRSGAPVFAQGDAEAVAEGRALAAISSDYTGWKLESGFHGRAPLRSTSGHSLLWMTLVIVIGALGAFSVVYVTRQHYKPIERLIGRIHVLDSQRFRAAGNTGRSGPDEFAFIASAIESLAARSTTSEKRVVEADIWRRKQLIRELLAGAAPPDKLAALTGTQGSCAAAFIVEIDRPRQTFGQYSARDQSLFRYIIGSVAGELAGRSGRELWEEWQSPTRLSAVLFSHCSDRGDPEAGAIGEALVRWVSDNLGFTVTVGIGDPVRSLDQVALSYRQAEEALRYKAALGHGRTIRYRKEDTEGKAEPDTRSRAIRRIAEAYRSGGDEWIRELEQFLNGCAAAGWTGRRSGSGRRRC</sequence>
<evidence type="ECO:0000259" key="2">
    <source>
        <dbReference type="Pfam" id="PF17853"/>
    </source>
</evidence>
<feature type="transmembrane region" description="Helical" evidence="1">
    <location>
        <begin position="12"/>
        <end position="32"/>
    </location>
</feature>
<dbReference type="InterPro" id="IPR041522">
    <property type="entry name" value="CdaR_GGDEF"/>
</dbReference>
<keyword evidence="1" id="KW-1133">Transmembrane helix</keyword>
<keyword evidence="4" id="KW-1185">Reference proteome</keyword>